<dbReference type="InterPro" id="IPR006224">
    <property type="entry name" value="PsdUridine_synth_RluA-like_CS"/>
</dbReference>
<evidence type="ECO:0000256" key="2">
    <source>
        <dbReference type="ARBA" id="ARBA00031870"/>
    </source>
</evidence>
<proteinExistence type="predicted"/>
<dbReference type="Gene3D" id="3.30.2350.10">
    <property type="entry name" value="Pseudouridine synthase"/>
    <property type="match status" value="1"/>
</dbReference>
<evidence type="ECO:0000259" key="5">
    <source>
        <dbReference type="Pfam" id="PF00849"/>
    </source>
</evidence>
<dbReference type="Pfam" id="PF00849">
    <property type="entry name" value="PseudoU_synth_2"/>
    <property type="match status" value="1"/>
</dbReference>
<dbReference type="PANTHER" id="PTHR21600:SF84">
    <property type="entry name" value="PSEUDOURIDINE SYNTHASE RSUA_RLUA-LIKE DOMAIN-CONTAINING PROTEIN"/>
    <property type="match status" value="1"/>
</dbReference>
<dbReference type="HOGENOM" id="CLU_016902_0_0_11"/>
<evidence type="ECO:0000313" key="6">
    <source>
        <dbReference type="EMBL" id="BAH34930.1"/>
    </source>
</evidence>
<reference evidence="7" key="1">
    <citation type="submission" date="2005-03" db="EMBL/GenBank/DDBJ databases">
        <title>Comparison of the complete genome sequences of Rhodococcus erythropolis PR4 and Rhodococcus opacus B4.</title>
        <authorList>
            <person name="Takarada H."/>
            <person name="Sekine M."/>
            <person name="Hosoyama A."/>
            <person name="Yamada R."/>
            <person name="Fujisawa T."/>
            <person name="Omata S."/>
            <person name="Shimizu A."/>
            <person name="Tsukatani N."/>
            <person name="Tanikawa S."/>
            <person name="Fujita N."/>
            <person name="Harayama S."/>
        </authorList>
    </citation>
    <scope>NUCLEOTIDE SEQUENCE [LARGE SCALE GENOMIC DNA]</scope>
    <source>
        <strain evidence="7">PR4 / NBRC 100887</strain>
    </source>
</reference>
<dbReference type="KEGG" id="rer:RER_42220"/>
<dbReference type="InterPro" id="IPR050188">
    <property type="entry name" value="RluA_PseudoU_synthase"/>
</dbReference>
<gene>
    <name evidence="6" type="ordered locus">RER_42220</name>
</gene>
<dbReference type="AlphaFoldDB" id="C1A2U5"/>
<dbReference type="GO" id="GO:0140098">
    <property type="term" value="F:catalytic activity, acting on RNA"/>
    <property type="evidence" value="ECO:0007669"/>
    <property type="project" value="UniProtKB-ARBA"/>
</dbReference>
<evidence type="ECO:0000313" key="7">
    <source>
        <dbReference type="Proteomes" id="UP000002204"/>
    </source>
</evidence>
<evidence type="ECO:0000256" key="1">
    <source>
        <dbReference type="ARBA" id="ARBA00000073"/>
    </source>
</evidence>
<feature type="compositionally biased region" description="Polar residues" evidence="4">
    <location>
        <begin position="332"/>
        <end position="341"/>
    </location>
</feature>
<reference evidence="6 7" key="2">
    <citation type="journal article" date="2006" name="Environ. Microbiol.">
        <title>Sequence analysis of three plasmids harboured in Rhodococcus erythropolis strain PR4.</title>
        <authorList>
            <person name="Sekine M."/>
            <person name="Tanikawa S."/>
            <person name="Omata S."/>
            <person name="Saito M."/>
            <person name="Fujisawa T."/>
            <person name="Tsukatani N."/>
            <person name="Tajima T."/>
            <person name="Sekigawa T."/>
            <person name="Kosugi H."/>
            <person name="Matsuo Y."/>
            <person name="Nishiko R."/>
            <person name="Imamura K."/>
            <person name="Ito M."/>
            <person name="Narita H."/>
            <person name="Tago S."/>
            <person name="Fujita N."/>
            <person name="Harayama S."/>
        </authorList>
    </citation>
    <scope>NUCLEOTIDE SEQUENCE [LARGE SCALE GENOMIC DNA]</scope>
    <source>
        <strain evidence="7">PR4 / NBRC 100887</strain>
    </source>
</reference>
<name>C1A2U5_RHOE4</name>
<sequence length="360" mass="40336">MITCVSMSPPLPVKNGVGPTRLRIPPSGPWATIAEYVVAKFDHLDAENLYRRFDDGEFVGIDGQSICRSTELSAHRFVWYYRELPAEDPVPFHEEILHLDDDLVVIDKPHFLPTTPSGRYLRESALVRLRVRLDNPDLTPIHRLDRGTAGVVMFSARPATRGAYQSLFEKRQVTKVYEAVSARPSRWDQDAPALDVPLVYRNHIEARRGELRVVVDDSREPNSETTIEARGTGVSASGRAVLHTVLRPQSGRMHQLRVHLAALGAGILGDRRYPDLLPDAPDDHSLPLQLLARELEFTDPLSGRARRFVTRRTLSEMPVPDCRAPACRRCPQSPQEGTRSASELDVASETMTEARPAYLS</sequence>
<dbReference type="eggNOG" id="COG0564">
    <property type="taxonomic scope" value="Bacteria"/>
</dbReference>
<dbReference type="PROSITE" id="PS01129">
    <property type="entry name" value="PSI_RLU"/>
    <property type="match status" value="1"/>
</dbReference>
<feature type="region of interest" description="Disordered" evidence="4">
    <location>
        <begin position="328"/>
        <end position="360"/>
    </location>
</feature>
<dbReference type="PANTHER" id="PTHR21600">
    <property type="entry name" value="MITOCHONDRIAL RNA PSEUDOURIDINE SYNTHASE"/>
    <property type="match status" value="1"/>
</dbReference>
<comment type="catalytic activity">
    <reaction evidence="1">
        <text>a uridine in RNA = a pseudouridine in RNA</text>
        <dbReference type="Rhea" id="RHEA:48348"/>
        <dbReference type="Rhea" id="RHEA-COMP:12068"/>
        <dbReference type="Rhea" id="RHEA-COMP:12069"/>
        <dbReference type="ChEBI" id="CHEBI:65314"/>
        <dbReference type="ChEBI" id="CHEBI:65315"/>
    </reaction>
</comment>
<dbReference type="GO" id="GO:0009982">
    <property type="term" value="F:pseudouridine synthase activity"/>
    <property type="evidence" value="ECO:0007669"/>
    <property type="project" value="InterPro"/>
</dbReference>
<dbReference type="RefSeq" id="WP_020908508.1">
    <property type="nucleotide sequence ID" value="NC_012490.1"/>
</dbReference>
<dbReference type="GO" id="GO:0000455">
    <property type="term" value="P:enzyme-directed rRNA pseudouridine synthesis"/>
    <property type="evidence" value="ECO:0007669"/>
    <property type="project" value="TreeGrafter"/>
</dbReference>
<evidence type="ECO:0000256" key="3">
    <source>
        <dbReference type="ARBA" id="ARBA00033164"/>
    </source>
</evidence>
<feature type="domain" description="Pseudouridine synthase RsuA/RluA-like" evidence="5">
    <location>
        <begin position="102"/>
        <end position="262"/>
    </location>
</feature>
<dbReference type="InterPro" id="IPR020103">
    <property type="entry name" value="PsdUridine_synth_cat_dom_sf"/>
</dbReference>
<dbReference type="InterPro" id="IPR006145">
    <property type="entry name" value="PsdUridine_synth_RsuA/RluA"/>
</dbReference>
<evidence type="ECO:0000256" key="4">
    <source>
        <dbReference type="SAM" id="MobiDB-lite"/>
    </source>
</evidence>
<dbReference type="SUPFAM" id="SSF55120">
    <property type="entry name" value="Pseudouridine synthase"/>
    <property type="match status" value="1"/>
</dbReference>
<organism evidence="6 7">
    <name type="scientific">Rhodococcus erythropolis (strain PR4 / NBRC 100887)</name>
    <dbReference type="NCBI Taxonomy" id="234621"/>
    <lineage>
        <taxon>Bacteria</taxon>
        <taxon>Bacillati</taxon>
        <taxon>Actinomycetota</taxon>
        <taxon>Actinomycetes</taxon>
        <taxon>Mycobacteriales</taxon>
        <taxon>Nocardiaceae</taxon>
        <taxon>Rhodococcus</taxon>
        <taxon>Rhodococcus erythropolis group</taxon>
    </lineage>
</organism>
<accession>C1A2U5</accession>
<dbReference type="EMBL" id="AP008957">
    <property type="protein sequence ID" value="BAH34930.1"/>
    <property type="molecule type" value="Genomic_DNA"/>
</dbReference>
<dbReference type="GO" id="GO:0003723">
    <property type="term" value="F:RNA binding"/>
    <property type="evidence" value="ECO:0007669"/>
    <property type="project" value="InterPro"/>
</dbReference>
<dbReference type="Proteomes" id="UP000002204">
    <property type="component" value="Chromosome"/>
</dbReference>
<protein>
    <recommendedName>
        <fullName evidence="2">RNA pseudouridylate synthase</fullName>
    </recommendedName>
    <alternativeName>
        <fullName evidence="3">RNA-uridine isomerase</fullName>
    </alternativeName>
</protein>